<dbReference type="PROSITE" id="PS50106">
    <property type="entry name" value="PDZ"/>
    <property type="match status" value="2"/>
</dbReference>
<dbReference type="OrthoDB" id="9758917at2"/>
<dbReference type="SUPFAM" id="SSF50156">
    <property type="entry name" value="PDZ domain-like"/>
    <property type="match status" value="2"/>
</dbReference>
<dbReference type="NCBIfam" id="TIGR02037">
    <property type="entry name" value="degP_htrA_DO"/>
    <property type="match status" value="1"/>
</dbReference>
<dbReference type="InterPro" id="IPR036034">
    <property type="entry name" value="PDZ_sf"/>
</dbReference>
<feature type="binding site" evidence="8">
    <location>
        <begin position="246"/>
        <end position="248"/>
    </location>
    <ligand>
        <name>substrate</name>
    </ligand>
</feature>
<comment type="caution">
    <text evidence="10">The sequence shown here is derived from an EMBL/GenBank/DDBJ whole genome shotgun (WGS) entry which is preliminary data.</text>
</comment>
<evidence type="ECO:0000313" key="10">
    <source>
        <dbReference type="EMBL" id="GAN76912.1"/>
    </source>
</evidence>
<feature type="binding site" evidence="8">
    <location>
        <position position="173"/>
    </location>
    <ligand>
        <name>substrate</name>
    </ligand>
</feature>
<sequence length="519" mass="52588">MPRYTLLRGRTARMTATAVLLAGTAIGGFAVGQVGYADPVVAPHAIAPAAPAQAVPDFANLVSRVSPAVVSITTELAATPAADNGDDDQGGQGGQQMPFPFMFRAPNGGMGGGMGGHRGVQHEEARGSGFLVDADGTIVTNNHVIEHAKSVTVTLEDGTVLPAKIIGRDPGTDLAVLRIKAGHKLPYLQLGDSNDVRVGQWVIAVGNPFGLSGTVTAGIVSARGRDIGDGPLNSNFIQVDAPINRGNSGGPLLTQDGKVVGVNSAIYSPTGGSVGIGFAIPSSTVRNVVAQLEEHGHVTRGYLGVEAQQISPALASAMHVQADRGPAHAGALVADVESDSPAAHAGLKSGDIIQSVNGRTIGNPGELVSAIAGMQPGATATIAVLRDGGTHTLDVTLGTRPSDLQNADATSGQSMHHEGTVGLALAPLTPDMREQLGVPDDTRGAVIAEVRSGSPAEQAGLQQNDVILGVGDHAVATPREARQAIEAARKGGNSVALRVLHQGHPLFVAIPGQSDNGAG</sequence>
<dbReference type="InterPro" id="IPR001940">
    <property type="entry name" value="Peptidase_S1C"/>
</dbReference>
<comment type="similarity">
    <text evidence="1">Belongs to the peptidase S1C family.</text>
</comment>
<gene>
    <name evidence="10" type="ORF">Asru_0189_02</name>
</gene>
<evidence type="ECO:0000256" key="4">
    <source>
        <dbReference type="ARBA" id="ARBA00022737"/>
    </source>
</evidence>
<dbReference type="PANTHER" id="PTHR22939:SF129">
    <property type="entry name" value="SERINE PROTEASE HTRA2, MITOCHONDRIAL"/>
    <property type="match status" value="1"/>
</dbReference>
<evidence type="ECO:0000313" key="11">
    <source>
        <dbReference type="Proteomes" id="UP000032680"/>
    </source>
</evidence>
<evidence type="ECO:0000256" key="7">
    <source>
        <dbReference type="PIRSR" id="PIRSR611782-1"/>
    </source>
</evidence>
<dbReference type="InterPro" id="IPR001478">
    <property type="entry name" value="PDZ"/>
</dbReference>
<evidence type="ECO:0000256" key="3">
    <source>
        <dbReference type="ARBA" id="ARBA00022729"/>
    </source>
</evidence>
<protein>
    <submittedName>
        <fullName evidence="10">Endopeptidase DegP/Do</fullName>
    </submittedName>
</protein>
<reference evidence="10 11" key="1">
    <citation type="submission" date="2012-11" db="EMBL/GenBank/DDBJ databases">
        <title>Whole genome sequence of Acidisphaera rubrifaciens HS-AP3.</title>
        <authorList>
            <person name="Azuma Y."/>
            <person name="Higashiura N."/>
            <person name="Hirakawa H."/>
            <person name="Matsushita K."/>
        </authorList>
    </citation>
    <scope>NUCLEOTIDE SEQUENCE [LARGE SCALE GENOMIC DNA]</scope>
    <source>
        <strain evidence="10 11">HS-AP3</strain>
    </source>
</reference>
<dbReference type="PRINTS" id="PR00834">
    <property type="entry name" value="PROTEASES2C"/>
</dbReference>
<keyword evidence="2" id="KW-0645">Protease</keyword>
<feature type="active site" description="Charge relay system" evidence="7">
    <location>
        <position position="248"/>
    </location>
</feature>
<dbReference type="Proteomes" id="UP000032680">
    <property type="component" value="Unassembled WGS sequence"/>
</dbReference>
<dbReference type="RefSeq" id="WP_052945156.1">
    <property type="nucleotide sequence ID" value="NZ_BANB01000189.1"/>
</dbReference>
<keyword evidence="3" id="KW-0732">Signal</keyword>
<evidence type="ECO:0000256" key="6">
    <source>
        <dbReference type="ARBA" id="ARBA00022825"/>
    </source>
</evidence>
<dbReference type="Pfam" id="PF13180">
    <property type="entry name" value="PDZ_2"/>
    <property type="match status" value="2"/>
</dbReference>
<feature type="domain" description="PDZ" evidence="9">
    <location>
        <begin position="418"/>
        <end position="503"/>
    </location>
</feature>
<feature type="domain" description="PDZ" evidence="9">
    <location>
        <begin position="287"/>
        <end position="361"/>
    </location>
</feature>
<dbReference type="Gene3D" id="2.30.42.10">
    <property type="match status" value="2"/>
</dbReference>
<evidence type="ECO:0000256" key="5">
    <source>
        <dbReference type="ARBA" id="ARBA00022801"/>
    </source>
</evidence>
<dbReference type="InterPro" id="IPR011782">
    <property type="entry name" value="Pept_S1C_Do"/>
</dbReference>
<evidence type="ECO:0000256" key="2">
    <source>
        <dbReference type="ARBA" id="ARBA00022670"/>
    </source>
</evidence>
<evidence type="ECO:0000256" key="1">
    <source>
        <dbReference type="ARBA" id="ARBA00010541"/>
    </source>
</evidence>
<dbReference type="PANTHER" id="PTHR22939">
    <property type="entry name" value="SERINE PROTEASE FAMILY S1C HTRA-RELATED"/>
    <property type="match status" value="1"/>
</dbReference>
<keyword evidence="4" id="KW-0677">Repeat</keyword>
<dbReference type="GO" id="GO:0004252">
    <property type="term" value="F:serine-type endopeptidase activity"/>
    <property type="evidence" value="ECO:0007669"/>
    <property type="project" value="InterPro"/>
</dbReference>
<dbReference type="AlphaFoldDB" id="A0A0D6P5H4"/>
<dbReference type="EMBL" id="BANB01000189">
    <property type="protein sequence ID" value="GAN76912.1"/>
    <property type="molecule type" value="Genomic_DNA"/>
</dbReference>
<dbReference type="SMART" id="SM00228">
    <property type="entry name" value="PDZ"/>
    <property type="match status" value="2"/>
</dbReference>
<name>A0A0D6P5H4_9PROT</name>
<dbReference type="GO" id="GO:0006508">
    <property type="term" value="P:proteolysis"/>
    <property type="evidence" value="ECO:0007669"/>
    <property type="project" value="UniProtKB-KW"/>
</dbReference>
<evidence type="ECO:0000256" key="8">
    <source>
        <dbReference type="PIRSR" id="PIRSR611782-2"/>
    </source>
</evidence>
<dbReference type="InterPro" id="IPR009003">
    <property type="entry name" value="Peptidase_S1_PA"/>
</dbReference>
<dbReference type="Gene3D" id="2.40.10.120">
    <property type="match status" value="1"/>
</dbReference>
<keyword evidence="5" id="KW-0378">Hydrolase</keyword>
<accession>A0A0D6P5H4</accession>
<feature type="binding site" evidence="8">
    <location>
        <position position="75"/>
    </location>
    <ligand>
        <name>substrate</name>
    </ligand>
</feature>
<feature type="binding site" evidence="8">
    <location>
        <position position="143"/>
    </location>
    <ligand>
        <name>substrate</name>
    </ligand>
</feature>
<keyword evidence="6" id="KW-0720">Serine protease</keyword>
<organism evidence="10 11">
    <name type="scientific">Acidisphaera rubrifaciens HS-AP3</name>
    <dbReference type="NCBI Taxonomy" id="1231350"/>
    <lineage>
        <taxon>Bacteria</taxon>
        <taxon>Pseudomonadati</taxon>
        <taxon>Pseudomonadota</taxon>
        <taxon>Alphaproteobacteria</taxon>
        <taxon>Acetobacterales</taxon>
        <taxon>Acetobacteraceae</taxon>
        <taxon>Acidisphaera</taxon>
    </lineage>
</organism>
<evidence type="ECO:0000259" key="9">
    <source>
        <dbReference type="PROSITE" id="PS50106"/>
    </source>
</evidence>
<keyword evidence="11" id="KW-1185">Reference proteome</keyword>
<dbReference type="Pfam" id="PF13365">
    <property type="entry name" value="Trypsin_2"/>
    <property type="match status" value="1"/>
</dbReference>
<feature type="active site" description="Charge relay system" evidence="7">
    <location>
        <position position="143"/>
    </location>
</feature>
<proteinExistence type="inferred from homology"/>
<dbReference type="SUPFAM" id="SSF50494">
    <property type="entry name" value="Trypsin-like serine proteases"/>
    <property type="match status" value="1"/>
</dbReference>
<feature type="active site" description="Charge relay system" evidence="7">
    <location>
        <position position="173"/>
    </location>
</feature>